<dbReference type="CDD" id="cd00086">
    <property type="entry name" value="homeodomain"/>
    <property type="match status" value="1"/>
</dbReference>
<evidence type="ECO:0000256" key="5">
    <source>
        <dbReference type="ARBA" id="ARBA00023242"/>
    </source>
</evidence>
<evidence type="ECO:0000256" key="6">
    <source>
        <dbReference type="PROSITE-ProRule" id="PRU00108"/>
    </source>
</evidence>
<dbReference type="Proteomes" id="UP000807504">
    <property type="component" value="Unassembled WGS sequence"/>
</dbReference>
<dbReference type="PROSITE" id="PS00027">
    <property type="entry name" value="HOMEOBOX_1"/>
    <property type="match status" value="1"/>
</dbReference>
<dbReference type="OrthoDB" id="6436634at2759"/>
<dbReference type="SUPFAM" id="SSF46689">
    <property type="entry name" value="Homeodomain-like"/>
    <property type="match status" value="1"/>
</dbReference>
<evidence type="ECO:0000256" key="7">
    <source>
        <dbReference type="RuleBase" id="RU000682"/>
    </source>
</evidence>
<organism evidence="10 11">
    <name type="scientific">Argiope bruennichi</name>
    <name type="common">Wasp spider</name>
    <name type="synonym">Aranea bruennichi</name>
    <dbReference type="NCBI Taxonomy" id="94029"/>
    <lineage>
        <taxon>Eukaryota</taxon>
        <taxon>Metazoa</taxon>
        <taxon>Ecdysozoa</taxon>
        <taxon>Arthropoda</taxon>
        <taxon>Chelicerata</taxon>
        <taxon>Arachnida</taxon>
        <taxon>Araneae</taxon>
        <taxon>Araneomorphae</taxon>
        <taxon>Entelegynae</taxon>
        <taxon>Araneoidea</taxon>
        <taxon>Araneidae</taxon>
        <taxon>Argiope</taxon>
    </lineage>
</organism>
<keyword evidence="4 6" id="KW-0371">Homeobox</keyword>
<dbReference type="InterPro" id="IPR001356">
    <property type="entry name" value="HD"/>
</dbReference>
<evidence type="ECO:0000313" key="10">
    <source>
        <dbReference type="EMBL" id="KAF8790039.1"/>
    </source>
</evidence>
<feature type="region of interest" description="Disordered" evidence="8">
    <location>
        <begin position="207"/>
        <end position="259"/>
    </location>
</feature>
<protein>
    <submittedName>
        <fullName evidence="10">Homeobox protein EMX1 like protein</fullName>
    </submittedName>
</protein>
<evidence type="ECO:0000259" key="9">
    <source>
        <dbReference type="PROSITE" id="PS50071"/>
    </source>
</evidence>
<evidence type="ECO:0000256" key="3">
    <source>
        <dbReference type="ARBA" id="ARBA00023125"/>
    </source>
</evidence>
<evidence type="ECO:0000256" key="8">
    <source>
        <dbReference type="SAM" id="MobiDB-lite"/>
    </source>
</evidence>
<dbReference type="Pfam" id="PF00046">
    <property type="entry name" value="Homeodomain"/>
    <property type="match status" value="1"/>
</dbReference>
<dbReference type="InterPro" id="IPR009057">
    <property type="entry name" value="Homeodomain-like_sf"/>
</dbReference>
<dbReference type="PROSITE" id="PS50071">
    <property type="entry name" value="HOMEOBOX_2"/>
    <property type="match status" value="1"/>
</dbReference>
<dbReference type="AlphaFoldDB" id="A0A8T0FKG9"/>
<dbReference type="EMBL" id="JABXBU010000011">
    <property type="protein sequence ID" value="KAF8790039.1"/>
    <property type="molecule type" value="Genomic_DNA"/>
</dbReference>
<feature type="DNA-binding region" description="Homeobox" evidence="6">
    <location>
        <begin position="156"/>
        <end position="215"/>
    </location>
</feature>
<sequence>MSYSNITLNLSDRNICQPLFKPKARYIPEEKRNSVGSPLTPRPSILMPEIHLLQSYQNSRRIVNNSFRFHDNYQLPCYSGLEPLPHLPAMDGNPARFSSSMNPCKFEYKSLHLSPNLRPSFLSPMVHPYYYMNGHMKFPPYFPGYDSYYYSDWRKPKRPRTAFTQNQLNLLEKAFENNHYVVGSERKQLAQILDLSETQVKVWFQNRRTKHKRQKQDDEGCSQKTKDKDCLNSTGSSSDESSLSDDDDETGSIKTSDSSKTDYSTVLFRDETDSCKTPHSSEIDYGTVLRDEISSCKTSISPKIDNEIPSLKCKNSSLDVSKDYIGPKSVCNTIWNPITLNKKIPCIRTTMSERME</sequence>
<comment type="caution">
    <text evidence="10">The sequence shown here is derived from an EMBL/GenBank/DDBJ whole genome shotgun (WGS) entry which is preliminary data.</text>
</comment>
<keyword evidence="5 6" id="KW-0539">Nucleus</keyword>
<comment type="similarity">
    <text evidence="2">Belongs to the EMX homeobox family.</text>
</comment>
<dbReference type="FunFam" id="1.10.10.60:FF:000081">
    <property type="entry name" value="Empty spiracles homeobox 2"/>
    <property type="match status" value="1"/>
</dbReference>
<dbReference type="Gene3D" id="1.10.10.60">
    <property type="entry name" value="Homeodomain-like"/>
    <property type="match status" value="1"/>
</dbReference>
<feature type="domain" description="Homeobox" evidence="9">
    <location>
        <begin position="154"/>
        <end position="214"/>
    </location>
</feature>
<dbReference type="PANTHER" id="PTHR24339">
    <property type="entry name" value="HOMEOBOX PROTEIN EMX-RELATED"/>
    <property type="match status" value="1"/>
</dbReference>
<keyword evidence="11" id="KW-1185">Reference proteome</keyword>
<name>A0A8T0FKG9_ARGBR</name>
<reference evidence="10" key="2">
    <citation type="submission" date="2020-06" db="EMBL/GenBank/DDBJ databases">
        <authorList>
            <person name="Sheffer M."/>
        </authorList>
    </citation>
    <scope>NUCLEOTIDE SEQUENCE</scope>
</reference>
<dbReference type="InterPro" id="IPR020479">
    <property type="entry name" value="HD_metazoa"/>
</dbReference>
<dbReference type="SMART" id="SM00389">
    <property type="entry name" value="HOX"/>
    <property type="match status" value="1"/>
</dbReference>
<accession>A0A8T0FKG9</accession>
<dbReference type="GO" id="GO:0000981">
    <property type="term" value="F:DNA-binding transcription factor activity, RNA polymerase II-specific"/>
    <property type="evidence" value="ECO:0007669"/>
    <property type="project" value="InterPro"/>
</dbReference>
<dbReference type="PANTHER" id="PTHR24339:SF28">
    <property type="entry name" value="E5-RELATED"/>
    <property type="match status" value="1"/>
</dbReference>
<keyword evidence="3 6" id="KW-0238">DNA-binding</keyword>
<dbReference type="InterPro" id="IPR017970">
    <property type="entry name" value="Homeobox_CS"/>
</dbReference>
<reference evidence="10" key="1">
    <citation type="journal article" date="2020" name="bioRxiv">
        <title>Chromosome-level reference genome of the European wasp spider Argiope bruennichi: a resource for studies on range expansion and evolutionary adaptation.</title>
        <authorList>
            <person name="Sheffer M.M."/>
            <person name="Hoppe A."/>
            <person name="Krehenwinkel H."/>
            <person name="Uhl G."/>
            <person name="Kuss A.W."/>
            <person name="Jensen L."/>
            <person name="Jensen C."/>
            <person name="Gillespie R.G."/>
            <person name="Hoff K.J."/>
            <person name="Prost S."/>
        </authorList>
    </citation>
    <scope>NUCLEOTIDE SEQUENCE</scope>
</reference>
<dbReference type="PRINTS" id="PR00024">
    <property type="entry name" value="HOMEOBOX"/>
</dbReference>
<evidence type="ECO:0000256" key="2">
    <source>
        <dbReference type="ARBA" id="ARBA00007397"/>
    </source>
</evidence>
<comment type="subcellular location">
    <subcellularLocation>
        <location evidence="1 6 7">Nucleus</location>
    </subcellularLocation>
</comment>
<evidence type="ECO:0000256" key="4">
    <source>
        <dbReference type="ARBA" id="ARBA00023155"/>
    </source>
</evidence>
<evidence type="ECO:0000313" key="11">
    <source>
        <dbReference type="Proteomes" id="UP000807504"/>
    </source>
</evidence>
<evidence type="ECO:0000256" key="1">
    <source>
        <dbReference type="ARBA" id="ARBA00004123"/>
    </source>
</evidence>
<proteinExistence type="inferred from homology"/>
<dbReference type="GO" id="GO:0005634">
    <property type="term" value="C:nucleus"/>
    <property type="evidence" value="ECO:0007669"/>
    <property type="project" value="UniProtKB-SubCell"/>
</dbReference>
<dbReference type="GO" id="GO:0000978">
    <property type="term" value="F:RNA polymerase II cis-regulatory region sequence-specific DNA binding"/>
    <property type="evidence" value="ECO:0007669"/>
    <property type="project" value="TreeGrafter"/>
</dbReference>
<dbReference type="InterPro" id="IPR050877">
    <property type="entry name" value="EMX-VAX-Noto_Homeobox_TFs"/>
</dbReference>
<gene>
    <name evidence="10" type="ORF">HNY73_005124</name>
</gene>